<dbReference type="EMBL" id="BKCJ010008843">
    <property type="protein sequence ID" value="GEU84208.1"/>
    <property type="molecule type" value="Genomic_DNA"/>
</dbReference>
<organism evidence="1">
    <name type="scientific">Tanacetum cinerariifolium</name>
    <name type="common">Dalmatian daisy</name>
    <name type="synonym">Chrysanthemum cinerariifolium</name>
    <dbReference type="NCBI Taxonomy" id="118510"/>
    <lineage>
        <taxon>Eukaryota</taxon>
        <taxon>Viridiplantae</taxon>
        <taxon>Streptophyta</taxon>
        <taxon>Embryophyta</taxon>
        <taxon>Tracheophyta</taxon>
        <taxon>Spermatophyta</taxon>
        <taxon>Magnoliopsida</taxon>
        <taxon>eudicotyledons</taxon>
        <taxon>Gunneridae</taxon>
        <taxon>Pentapetalae</taxon>
        <taxon>asterids</taxon>
        <taxon>campanulids</taxon>
        <taxon>Asterales</taxon>
        <taxon>Asteraceae</taxon>
        <taxon>Asteroideae</taxon>
        <taxon>Anthemideae</taxon>
        <taxon>Anthemidinae</taxon>
        <taxon>Tanacetum</taxon>
    </lineage>
</organism>
<comment type="caution">
    <text evidence="1">The sequence shown here is derived from an EMBL/GenBank/DDBJ whole genome shotgun (WGS) entry which is preliminary data.</text>
</comment>
<name>A0A6L2NDE1_TANCI</name>
<reference evidence="1" key="1">
    <citation type="journal article" date="2019" name="Sci. Rep.">
        <title>Draft genome of Tanacetum cinerariifolium, the natural source of mosquito coil.</title>
        <authorList>
            <person name="Yamashiro T."/>
            <person name="Shiraishi A."/>
            <person name="Satake H."/>
            <person name="Nakayama K."/>
        </authorList>
    </citation>
    <scope>NUCLEOTIDE SEQUENCE</scope>
</reference>
<evidence type="ECO:0000313" key="1">
    <source>
        <dbReference type="EMBL" id="GEU84208.1"/>
    </source>
</evidence>
<feature type="non-terminal residue" evidence="1">
    <location>
        <position position="1"/>
    </location>
</feature>
<proteinExistence type="predicted"/>
<dbReference type="AlphaFoldDB" id="A0A6L2NDE1"/>
<sequence length="400" mass="44457">SDGSLPPSPIYDRYQSGNGYYVVPPPYTGTFMPPKPDLVFHNEPNDVETVHTAFNVKLSPTKPDNDLSHTHRPSTPIIEDWVSDSEEESETKIPQNPFQSLKAKETVRIEKHALENGNGNQKCPILDHVSPNTSASMTLKRFDYNDALGRSKEHVLSQELNGGYVAFGGNPKGGKISGKGSGPTWLFDIDTLTKTKNYQPVTVGNQSNPSVCVQEQFDAKKAWEEIVQQYVLFPVWSSGSTHVSPSSSAQSKKHDNKTNINEDDAADTLVPAVGQISTNSTNTFSVVGPSNTNVRPTHRKSLYVDSSQLPDDPNMPELEDITYSDDEDDVGVQQFGNIYSTTQIKSITRETKDQGVLSQINNDDFHTCMFACFLSQEEPKRVHQDLKDPRWIKAIQEELL</sequence>
<accession>A0A6L2NDE1</accession>
<gene>
    <name evidence="1" type="ORF">Tci_056186</name>
</gene>
<protein>
    <submittedName>
        <fullName evidence="1">Uncharacterized protein</fullName>
    </submittedName>
</protein>